<evidence type="ECO:0000313" key="2">
    <source>
        <dbReference type="EMBL" id="TNN85728.1"/>
    </source>
</evidence>
<reference evidence="2 3" key="1">
    <citation type="submission" date="2019-03" db="EMBL/GenBank/DDBJ databases">
        <title>First draft genome of Liparis tanakae, snailfish: a comprehensive survey of snailfish specific genes.</title>
        <authorList>
            <person name="Kim W."/>
            <person name="Song I."/>
            <person name="Jeong J.-H."/>
            <person name="Kim D."/>
            <person name="Kim S."/>
            <person name="Ryu S."/>
            <person name="Song J.Y."/>
            <person name="Lee S.K."/>
        </authorList>
    </citation>
    <scope>NUCLEOTIDE SEQUENCE [LARGE SCALE GENOMIC DNA]</scope>
    <source>
        <tissue evidence="2">Muscle</tissue>
    </source>
</reference>
<proteinExistence type="predicted"/>
<accession>A0A4Z2J7Q9</accession>
<comment type="caution">
    <text evidence="2">The sequence shown here is derived from an EMBL/GenBank/DDBJ whole genome shotgun (WGS) entry which is preliminary data.</text>
</comment>
<gene>
    <name evidence="2" type="ORF">EYF80_003975</name>
</gene>
<keyword evidence="3" id="KW-1185">Reference proteome</keyword>
<evidence type="ECO:0000256" key="1">
    <source>
        <dbReference type="SAM" id="MobiDB-lite"/>
    </source>
</evidence>
<feature type="compositionally biased region" description="Basic and acidic residues" evidence="1">
    <location>
        <begin position="96"/>
        <end position="105"/>
    </location>
</feature>
<dbReference type="OrthoDB" id="8435549at2759"/>
<feature type="region of interest" description="Disordered" evidence="1">
    <location>
        <begin position="89"/>
        <end position="168"/>
    </location>
</feature>
<feature type="region of interest" description="Disordered" evidence="1">
    <location>
        <begin position="206"/>
        <end position="239"/>
    </location>
</feature>
<sequence length="416" mass="45028">MIVIGMGFVWECRGPSMDPFYLCESCEEMISSEICKHMLSIDHHINFMCILLGPELYERVRAAAFSEALEIVKNIKKEQKLSVSCRPSCTPQRKVQLPEDQRSPEESLSMETDQRSDNEQPGPGPSVSPHQWPLPVEQAAVRPESTSVSVCPPTLSVSTSDQHLPTRKRPAVESIETLRYCTNDPNLKDPMPAKRKPSCDELQPIIQPSPESVPESTSVDPAATSVPLTPRGKDTEPGSDGLSDVYCAKFARLIALVRQRKSALNASRCTSVSGHGETTTSCASDSPERGAQGRLDPKYVETTSENPAPACALEEKNSSLDGSSSARVDLLIGPTGADAIGTMLPYDPSDPQHQGRVDAQAPFANASQSNPSPINCAVIDPNAGHAPQPRGYWENLGTGAHQLPINPIVTMRDVPQ</sequence>
<evidence type="ECO:0000313" key="3">
    <source>
        <dbReference type="Proteomes" id="UP000314294"/>
    </source>
</evidence>
<feature type="compositionally biased region" description="Low complexity" evidence="1">
    <location>
        <begin position="208"/>
        <end position="221"/>
    </location>
</feature>
<name>A0A4Z2J7Q9_9TELE</name>
<organism evidence="2 3">
    <name type="scientific">Liparis tanakae</name>
    <name type="common">Tanaka's snailfish</name>
    <dbReference type="NCBI Taxonomy" id="230148"/>
    <lineage>
        <taxon>Eukaryota</taxon>
        <taxon>Metazoa</taxon>
        <taxon>Chordata</taxon>
        <taxon>Craniata</taxon>
        <taxon>Vertebrata</taxon>
        <taxon>Euteleostomi</taxon>
        <taxon>Actinopterygii</taxon>
        <taxon>Neopterygii</taxon>
        <taxon>Teleostei</taxon>
        <taxon>Neoteleostei</taxon>
        <taxon>Acanthomorphata</taxon>
        <taxon>Eupercaria</taxon>
        <taxon>Perciformes</taxon>
        <taxon>Cottioidei</taxon>
        <taxon>Cottales</taxon>
        <taxon>Liparidae</taxon>
        <taxon>Liparis</taxon>
    </lineage>
</organism>
<dbReference type="EMBL" id="SRLO01000019">
    <property type="protein sequence ID" value="TNN85728.1"/>
    <property type="molecule type" value="Genomic_DNA"/>
</dbReference>
<feature type="compositionally biased region" description="Polar residues" evidence="1">
    <location>
        <begin position="265"/>
        <end position="284"/>
    </location>
</feature>
<dbReference type="AlphaFoldDB" id="A0A4Z2J7Q9"/>
<feature type="compositionally biased region" description="Polar residues" evidence="1">
    <location>
        <begin position="144"/>
        <end position="163"/>
    </location>
</feature>
<protein>
    <submittedName>
        <fullName evidence="2">Uncharacterized protein</fullName>
    </submittedName>
</protein>
<feature type="region of interest" description="Disordered" evidence="1">
    <location>
        <begin position="265"/>
        <end position="294"/>
    </location>
</feature>
<dbReference type="Proteomes" id="UP000314294">
    <property type="component" value="Unassembled WGS sequence"/>
</dbReference>